<feature type="transmembrane region" description="Helical" evidence="6">
    <location>
        <begin position="237"/>
        <end position="255"/>
    </location>
</feature>
<name>A0A2T4ZHF4_9HYPH</name>
<feature type="transmembrane region" description="Helical" evidence="6">
    <location>
        <begin position="113"/>
        <end position="131"/>
    </location>
</feature>
<evidence type="ECO:0000256" key="1">
    <source>
        <dbReference type="ARBA" id="ARBA00004141"/>
    </source>
</evidence>
<protein>
    <submittedName>
        <fullName evidence="7">High-affinity iron transporter</fullName>
    </submittedName>
</protein>
<sequence length="261" mass="27678">MNGMSISLQSGSILLREGLEAMLIITALAAALRRGGVETGLRPLYLGAGLAVLASIAAGVVFQLYFDGNHNDLIEAGVMIVAATLMLYMSGWLFLRQDPKAWKAGIERSARRAVSSGTAVSMGMVAFLAVFREGAETVLFLHALAQTSGGWTLALLTGLAGAAVLLAALYAAMQWLALRLPLRPLFLVTSAFLFLMGMRFIGGAVQELQEQTILPVDSAAVPDWFIALGFNPTWEAILAQAAIALLAAVSMAWLSRRPVTA</sequence>
<feature type="transmembrane region" description="Helical" evidence="6">
    <location>
        <begin position="151"/>
        <end position="173"/>
    </location>
</feature>
<evidence type="ECO:0000256" key="6">
    <source>
        <dbReference type="SAM" id="Phobius"/>
    </source>
</evidence>
<feature type="transmembrane region" description="Helical" evidence="6">
    <location>
        <begin position="185"/>
        <end position="205"/>
    </location>
</feature>
<keyword evidence="3 6" id="KW-0812">Transmembrane</keyword>
<keyword evidence="4 6" id="KW-1133">Transmembrane helix</keyword>
<reference evidence="7 8" key="1">
    <citation type="submission" date="2018-04" db="EMBL/GenBank/DDBJ databases">
        <title>Genomic Encyclopedia of Archaeal and Bacterial Type Strains, Phase II (KMG-II): from individual species to whole genera.</title>
        <authorList>
            <person name="Goeker M."/>
        </authorList>
    </citation>
    <scope>NUCLEOTIDE SEQUENCE [LARGE SCALE GENOMIC DNA]</scope>
    <source>
        <strain evidence="7 8">DSM 25521</strain>
    </source>
</reference>
<dbReference type="GO" id="GO:0033573">
    <property type="term" value="C:high-affinity iron permease complex"/>
    <property type="evidence" value="ECO:0007669"/>
    <property type="project" value="InterPro"/>
</dbReference>
<comment type="caution">
    <text evidence="7">The sequence shown here is derived from an EMBL/GenBank/DDBJ whole genome shotgun (WGS) entry which is preliminary data.</text>
</comment>
<feature type="transmembrane region" description="Helical" evidence="6">
    <location>
        <begin position="78"/>
        <end position="95"/>
    </location>
</feature>
<comment type="subcellular location">
    <subcellularLocation>
        <location evidence="1">Membrane</location>
        <topology evidence="1">Multi-pass membrane protein</topology>
    </subcellularLocation>
</comment>
<dbReference type="Proteomes" id="UP000241808">
    <property type="component" value="Unassembled WGS sequence"/>
</dbReference>
<feature type="transmembrane region" description="Helical" evidence="6">
    <location>
        <begin position="13"/>
        <end position="32"/>
    </location>
</feature>
<keyword evidence="8" id="KW-1185">Reference proteome</keyword>
<dbReference type="InterPro" id="IPR004923">
    <property type="entry name" value="FTR1/Fip1/EfeU"/>
</dbReference>
<comment type="similarity">
    <text evidence="2">Belongs to the oxidase-dependent Fe transporter (OFeT) (TC 9.A.10.1) family.</text>
</comment>
<dbReference type="GO" id="GO:0015093">
    <property type="term" value="F:ferrous iron transmembrane transporter activity"/>
    <property type="evidence" value="ECO:0007669"/>
    <property type="project" value="TreeGrafter"/>
</dbReference>
<dbReference type="PANTHER" id="PTHR31632">
    <property type="entry name" value="IRON TRANSPORTER FTH1"/>
    <property type="match status" value="1"/>
</dbReference>
<feature type="transmembrane region" description="Helical" evidence="6">
    <location>
        <begin position="44"/>
        <end position="66"/>
    </location>
</feature>
<keyword evidence="5 6" id="KW-0472">Membrane</keyword>
<evidence type="ECO:0000256" key="5">
    <source>
        <dbReference type="ARBA" id="ARBA00023136"/>
    </source>
</evidence>
<accession>A0A2T4ZHF4</accession>
<dbReference type="Pfam" id="PF03239">
    <property type="entry name" value="FTR1"/>
    <property type="match status" value="1"/>
</dbReference>
<gene>
    <name evidence="7" type="ORF">C8P69_10172</name>
</gene>
<evidence type="ECO:0000256" key="4">
    <source>
        <dbReference type="ARBA" id="ARBA00022989"/>
    </source>
</evidence>
<proteinExistence type="inferred from homology"/>
<dbReference type="EMBL" id="PZZL01000001">
    <property type="protein sequence ID" value="PTM61405.1"/>
    <property type="molecule type" value="Genomic_DNA"/>
</dbReference>
<evidence type="ECO:0000313" key="8">
    <source>
        <dbReference type="Proteomes" id="UP000241808"/>
    </source>
</evidence>
<evidence type="ECO:0000256" key="3">
    <source>
        <dbReference type="ARBA" id="ARBA00022692"/>
    </source>
</evidence>
<evidence type="ECO:0000256" key="2">
    <source>
        <dbReference type="ARBA" id="ARBA00008333"/>
    </source>
</evidence>
<dbReference type="AlphaFoldDB" id="A0A2T4ZHF4"/>
<evidence type="ECO:0000313" key="7">
    <source>
        <dbReference type="EMBL" id="PTM61405.1"/>
    </source>
</evidence>
<organism evidence="7 8">
    <name type="scientific">Phreatobacter oligotrophus</name>
    <dbReference type="NCBI Taxonomy" id="1122261"/>
    <lineage>
        <taxon>Bacteria</taxon>
        <taxon>Pseudomonadati</taxon>
        <taxon>Pseudomonadota</taxon>
        <taxon>Alphaproteobacteria</taxon>
        <taxon>Hyphomicrobiales</taxon>
        <taxon>Phreatobacteraceae</taxon>
        <taxon>Phreatobacter</taxon>
    </lineage>
</organism>
<dbReference type="PANTHER" id="PTHR31632:SF2">
    <property type="entry name" value="PLASMA MEMBRANE IRON PERMEASE"/>
    <property type="match status" value="1"/>
</dbReference>